<name>A0A660L378_9ACTN</name>
<dbReference type="PROSITE" id="PS00198">
    <property type="entry name" value="4FE4S_FER_1"/>
    <property type="match status" value="2"/>
</dbReference>
<protein>
    <recommendedName>
        <fullName evidence="6">Glycolate oxidase iron-sulfur subunit</fullName>
        <ecNumber evidence="6">1.1.99.14</ecNumber>
    </recommendedName>
</protein>
<proteinExistence type="predicted"/>
<comment type="catalytic activity">
    <reaction evidence="6">
        <text>glycolate + A = glyoxylate + AH2</text>
        <dbReference type="Rhea" id="RHEA:21264"/>
        <dbReference type="ChEBI" id="CHEBI:13193"/>
        <dbReference type="ChEBI" id="CHEBI:17499"/>
        <dbReference type="ChEBI" id="CHEBI:29805"/>
        <dbReference type="ChEBI" id="CHEBI:36655"/>
        <dbReference type="EC" id="1.1.99.14"/>
    </reaction>
</comment>
<keyword evidence="6" id="KW-0249">Electron transport</keyword>
<evidence type="ECO:0000256" key="5">
    <source>
        <dbReference type="ARBA" id="ARBA00023014"/>
    </source>
</evidence>
<dbReference type="GO" id="GO:0051539">
    <property type="term" value="F:4 iron, 4 sulfur cluster binding"/>
    <property type="evidence" value="ECO:0007669"/>
    <property type="project" value="UniProtKB-UniRule"/>
</dbReference>
<comment type="function">
    <text evidence="6">Component of a complex that catalyzes the oxidation of glycolate to glyoxylate.</text>
</comment>
<feature type="compositionally biased region" description="Basic and acidic residues" evidence="7">
    <location>
        <begin position="14"/>
        <end position="26"/>
    </location>
</feature>
<dbReference type="RefSeq" id="WP_121256628.1">
    <property type="nucleotide sequence ID" value="NZ_RBIL01000002.1"/>
</dbReference>
<dbReference type="InterPro" id="IPR012257">
    <property type="entry name" value="Glc_ox_4Fe-4S"/>
</dbReference>
<dbReference type="PROSITE" id="PS51379">
    <property type="entry name" value="4FE4S_FER_2"/>
    <property type="match status" value="2"/>
</dbReference>
<dbReference type="PANTHER" id="PTHR32479">
    <property type="entry name" value="GLYCOLATE OXIDASE IRON-SULFUR SUBUNIT"/>
    <property type="match status" value="1"/>
</dbReference>
<dbReference type="Pfam" id="PF02754">
    <property type="entry name" value="CCG"/>
    <property type="match status" value="2"/>
</dbReference>
<reference evidence="9 10" key="1">
    <citation type="submission" date="2018-10" db="EMBL/GenBank/DDBJ databases">
        <title>Genomic Encyclopedia of Archaeal and Bacterial Type Strains, Phase II (KMG-II): from individual species to whole genera.</title>
        <authorList>
            <person name="Goeker M."/>
        </authorList>
    </citation>
    <scope>NUCLEOTIDE SEQUENCE [LARGE SCALE GENOMIC DNA]</scope>
    <source>
        <strain evidence="9 10">DSM 14954</strain>
    </source>
</reference>
<dbReference type="PANTHER" id="PTHR32479:SF17">
    <property type="entry name" value="GLYCOLATE OXIDASE IRON-SULFUR SUBUNIT"/>
    <property type="match status" value="1"/>
</dbReference>
<evidence type="ECO:0000256" key="7">
    <source>
        <dbReference type="SAM" id="MobiDB-lite"/>
    </source>
</evidence>
<comment type="catalytic activity">
    <reaction evidence="6">
        <text>(R)-lactate + A = pyruvate + AH2</text>
        <dbReference type="Rhea" id="RHEA:15089"/>
        <dbReference type="ChEBI" id="CHEBI:13193"/>
        <dbReference type="ChEBI" id="CHEBI:15361"/>
        <dbReference type="ChEBI" id="CHEBI:16004"/>
        <dbReference type="ChEBI" id="CHEBI:17499"/>
    </reaction>
</comment>
<feature type="region of interest" description="Disordered" evidence="7">
    <location>
        <begin position="1"/>
        <end position="26"/>
    </location>
</feature>
<organism evidence="9 10">
    <name type="scientific">Solirubrobacter pauli</name>
    <dbReference type="NCBI Taxonomy" id="166793"/>
    <lineage>
        <taxon>Bacteria</taxon>
        <taxon>Bacillati</taxon>
        <taxon>Actinomycetota</taxon>
        <taxon>Thermoleophilia</taxon>
        <taxon>Solirubrobacterales</taxon>
        <taxon>Solirubrobacteraceae</taxon>
        <taxon>Solirubrobacter</taxon>
    </lineage>
</organism>
<evidence type="ECO:0000313" key="10">
    <source>
        <dbReference type="Proteomes" id="UP000278962"/>
    </source>
</evidence>
<keyword evidence="2 6" id="KW-0479">Metal-binding</keyword>
<dbReference type="SUPFAM" id="SSF46548">
    <property type="entry name" value="alpha-helical ferredoxin"/>
    <property type="match status" value="1"/>
</dbReference>
<dbReference type="EMBL" id="RBIL01000002">
    <property type="protein sequence ID" value="RKQ87775.1"/>
    <property type="molecule type" value="Genomic_DNA"/>
</dbReference>
<dbReference type="Gene3D" id="1.10.1060.10">
    <property type="entry name" value="Alpha-helical ferredoxin"/>
    <property type="match status" value="1"/>
</dbReference>
<evidence type="ECO:0000256" key="4">
    <source>
        <dbReference type="ARBA" id="ARBA00023004"/>
    </source>
</evidence>
<evidence type="ECO:0000256" key="3">
    <source>
        <dbReference type="ARBA" id="ARBA00022737"/>
    </source>
</evidence>
<keyword evidence="3" id="KW-0677">Repeat</keyword>
<dbReference type="PIRSF" id="PIRSF000139">
    <property type="entry name" value="Glc_ox_4Fe-4S"/>
    <property type="match status" value="1"/>
</dbReference>
<dbReference type="Proteomes" id="UP000278962">
    <property type="component" value="Unassembled WGS sequence"/>
</dbReference>
<gene>
    <name evidence="9" type="ORF">C8N24_5804</name>
</gene>
<dbReference type="EC" id="1.1.99.14" evidence="6"/>
<keyword evidence="6" id="KW-0813">Transport</keyword>
<comment type="cofactor">
    <cofactor evidence="6">
        <name>[4Fe-4S] cluster</name>
        <dbReference type="ChEBI" id="CHEBI:49883"/>
    </cofactor>
    <text evidence="6">Binds 2 [4Fe-4S] clusters.</text>
</comment>
<evidence type="ECO:0000256" key="1">
    <source>
        <dbReference type="ARBA" id="ARBA00022485"/>
    </source>
</evidence>
<sequence>MSEVGHATGATEGAPREPRNAWDPERPAPEMDLIRDCVHCGFCLPTCPSYAVFEEEMDSPRGRILLMRVGHEEGEEISPEMATHFDRCLGCMACVTACPSGVQYDKLIERVRPQVEHSEARSWQERAYRRLIFALFTHPGRLRALVPGSAIAPRLAPLMPSERLRSMLSLAPPAPPSAIVRRLPKVRGTKAPVKRGTVAFMQGCIQRVFFGDVNQATINVLSAEGWEVHSPRSPRCCGALPMHAGVDEEAIPLAEATIAAYEGFDKIVTNVAGCGSVMKDYGHILGTDRAREFSAKVIDVHELLTSEEPQAVRKPIALRAAYHDACHLAHAQGVRIPPRELLRGIPGLELLEPQEWELCCGSAGIYNLLQPEAAAKLGERKARNLKATGAEAIAAANPGCALQIAKHLELPIYHPMTLLDMSLRGVKP</sequence>
<dbReference type="InterPro" id="IPR009051">
    <property type="entry name" value="Helical_ferredxn"/>
</dbReference>
<feature type="domain" description="4Fe-4S ferredoxin-type" evidence="8">
    <location>
        <begin position="79"/>
        <end position="110"/>
    </location>
</feature>
<accession>A0A660L378</accession>
<keyword evidence="4 6" id="KW-0408">Iron</keyword>
<evidence type="ECO:0000313" key="9">
    <source>
        <dbReference type="EMBL" id="RKQ87775.1"/>
    </source>
</evidence>
<comment type="caution">
    <text evidence="9">The sequence shown here is derived from an EMBL/GenBank/DDBJ whole genome shotgun (WGS) entry which is preliminary data.</text>
</comment>
<keyword evidence="10" id="KW-1185">Reference proteome</keyword>
<dbReference type="AlphaFoldDB" id="A0A660L378"/>
<keyword evidence="1 6" id="KW-0004">4Fe-4S</keyword>
<keyword evidence="5 6" id="KW-0411">Iron-sulfur</keyword>
<evidence type="ECO:0000256" key="2">
    <source>
        <dbReference type="ARBA" id="ARBA00022723"/>
    </source>
</evidence>
<dbReference type="Pfam" id="PF13183">
    <property type="entry name" value="Fer4_8"/>
    <property type="match status" value="1"/>
</dbReference>
<dbReference type="InterPro" id="IPR017900">
    <property type="entry name" value="4Fe4S_Fe_S_CS"/>
</dbReference>
<feature type="domain" description="4Fe-4S ferredoxin-type" evidence="8">
    <location>
        <begin position="27"/>
        <end position="57"/>
    </location>
</feature>
<dbReference type="GO" id="GO:0019154">
    <property type="term" value="F:glycolate dehydrogenase activity"/>
    <property type="evidence" value="ECO:0007669"/>
    <property type="project" value="UniProtKB-EC"/>
</dbReference>
<evidence type="ECO:0000256" key="6">
    <source>
        <dbReference type="PIRNR" id="PIRNR000139"/>
    </source>
</evidence>
<dbReference type="InterPro" id="IPR004017">
    <property type="entry name" value="Cys_rich_dom"/>
</dbReference>
<evidence type="ECO:0000259" key="8">
    <source>
        <dbReference type="PROSITE" id="PS51379"/>
    </source>
</evidence>
<dbReference type="OrthoDB" id="9770306at2"/>
<dbReference type="GO" id="GO:0046872">
    <property type="term" value="F:metal ion binding"/>
    <property type="evidence" value="ECO:0007669"/>
    <property type="project" value="UniProtKB-UniRule"/>
</dbReference>
<dbReference type="InterPro" id="IPR017896">
    <property type="entry name" value="4Fe4S_Fe-S-bd"/>
</dbReference>